<protein>
    <submittedName>
        <fullName evidence="1">Uncharacterized protein</fullName>
    </submittedName>
</protein>
<dbReference type="EMBL" id="MZMZ02006149">
    <property type="protein sequence ID" value="RQM10440.1"/>
    <property type="molecule type" value="Genomic_DNA"/>
</dbReference>
<evidence type="ECO:0000313" key="1">
    <source>
        <dbReference type="EMBL" id="RQM10440.1"/>
    </source>
</evidence>
<name>A0A425C0G4_APHAT</name>
<keyword evidence="2" id="KW-1185">Reference proteome</keyword>
<sequence length="69" mass="7623">MLTSCLREVALLTELTPSPPLDVEDIPILDTIKDDEQHAAVETESYESVWPAGMMFGDDAKDDDPDQTT</sequence>
<dbReference type="AlphaFoldDB" id="A0A425C0G4"/>
<dbReference type="Proteomes" id="UP000284702">
    <property type="component" value="Unassembled WGS sequence"/>
</dbReference>
<comment type="caution">
    <text evidence="1">The sequence shown here is derived from an EMBL/GenBank/DDBJ whole genome shotgun (WGS) entry which is preliminary data.</text>
</comment>
<proteinExistence type="predicted"/>
<evidence type="ECO:0000313" key="2">
    <source>
        <dbReference type="Proteomes" id="UP000284702"/>
    </source>
</evidence>
<reference evidence="1" key="1">
    <citation type="submission" date="2018-07" db="EMBL/GenBank/DDBJ databases">
        <title>Annotation of Aphanomyces astaci genome assembly.</title>
        <authorList>
            <person name="Studholme D.J."/>
        </authorList>
    </citation>
    <scope>NUCLEOTIDE SEQUENCE [LARGE SCALE GENOMIC DNA]</scope>
    <source>
        <strain evidence="1">Pc</strain>
    </source>
</reference>
<organism evidence="1 2">
    <name type="scientific">Aphanomyces astaci</name>
    <name type="common">Crayfish plague agent</name>
    <dbReference type="NCBI Taxonomy" id="112090"/>
    <lineage>
        <taxon>Eukaryota</taxon>
        <taxon>Sar</taxon>
        <taxon>Stramenopiles</taxon>
        <taxon>Oomycota</taxon>
        <taxon>Saprolegniomycetes</taxon>
        <taxon>Saprolegniales</taxon>
        <taxon>Verrucalvaceae</taxon>
        <taxon>Aphanomyces</taxon>
    </lineage>
</organism>
<accession>A0A425C0G4</accession>
<gene>
    <name evidence="1" type="ORF">B5M09_013430</name>
</gene>